<keyword evidence="2" id="KW-0547">Nucleotide-binding</keyword>
<organism evidence="5 6">
    <name type="scientific">Mytilus edulis</name>
    <name type="common">Blue mussel</name>
    <dbReference type="NCBI Taxonomy" id="6550"/>
    <lineage>
        <taxon>Eukaryota</taxon>
        <taxon>Metazoa</taxon>
        <taxon>Spiralia</taxon>
        <taxon>Lophotrochozoa</taxon>
        <taxon>Mollusca</taxon>
        <taxon>Bivalvia</taxon>
        <taxon>Autobranchia</taxon>
        <taxon>Pteriomorphia</taxon>
        <taxon>Mytilida</taxon>
        <taxon>Mytiloidea</taxon>
        <taxon>Mytilidae</taxon>
        <taxon>Mytilinae</taxon>
        <taxon>Mytilus</taxon>
    </lineage>
</organism>
<dbReference type="SUPFAM" id="SSF52540">
    <property type="entry name" value="P-loop containing nucleoside triphosphate hydrolases"/>
    <property type="match status" value="1"/>
</dbReference>
<dbReference type="InterPro" id="IPR045058">
    <property type="entry name" value="GIMA/IAN/Toc"/>
</dbReference>
<protein>
    <recommendedName>
        <fullName evidence="4">AIG1-type G domain-containing protein</fullName>
    </recommendedName>
</protein>
<keyword evidence="6" id="KW-1185">Reference proteome</keyword>
<dbReference type="InterPro" id="IPR006703">
    <property type="entry name" value="G_AIG1"/>
</dbReference>
<proteinExistence type="inferred from homology"/>
<name>A0A8S3TKD2_MYTED</name>
<dbReference type="EMBL" id="CAJPWZ010002058">
    <property type="protein sequence ID" value="CAG2230295.1"/>
    <property type="molecule type" value="Genomic_DNA"/>
</dbReference>
<dbReference type="AlphaFoldDB" id="A0A8S3TKD2"/>
<feature type="domain" description="AIG1-type G" evidence="4">
    <location>
        <begin position="1"/>
        <end position="200"/>
    </location>
</feature>
<comment type="caution">
    <text evidence="5">The sequence shown here is derived from an EMBL/GenBank/DDBJ whole genome shotgun (WGS) entry which is preliminary data.</text>
</comment>
<dbReference type="OrthoDB" id="10061751at2759"/>
<comment type="similarity">
    <text evidence="1">Belongs to the TRAFAC class TrmE-Era-EngA-EngB-Septin-like GTPase superfamily. AIG1/Toc34/Toc159-like paraseptin GTPase family. IAN subfamily.</text>
</comment>
<evidence type="ECO:0000256" key="3">
    <source>
        <dbReference type="ARBA" id="ARBA00023134"/>
    </source>
</evidence>
<dbReference type="PROSITE" id="PS51720">
    <property type="entry name" value="G_AIG1"/>
    <property type="match status" value="1"/>
</dbReference>
<evidence type="ECO:0000313" key="6">
    <source>
        <dbReference type="Proteomes" id="UP000683360"/>
    </source>
</evidence>
<evidence type="ECO:0000256" key="2">
    <source>
        <dbReference type="ARBA" id="ARBA00022741"/>
    </source>
</evidence>
<dbReference type="InterPro" id="IPR027417">
    <property type="entry name" value="P-loop_NTPase"/>
</dbReference>
<reference evidence="5" key="1">
    <citation type="submission" date="2021-03" db="EMBL/GenBank/DDBJ databases">
        <authorList>
            <person name="Bekaert M."/>
        </authorList>
    </citation>
    <scope>NUCLEOTIDE SEQUENCE</scope>
</reference>
<dbReference type="Proteomes" id="UP000683360">
    <property type="component" value="Unassembled WGS sequence"/>
</dbReference>
<dbReference type="GO" id="GO:0005525">
    <property type="term" value="F:GTP binding"/>
    <property type="evidence" value="ECO:0007669"/>
    <property type="project" value="UniProtKB-KW"/>
</dbReference>
<gene>
    <name evidence="5" type="ORF">MEDL_43153</name>
</gene>
<keyword evidence="3" id="KW-0342">GTP-binding</keyword>
<dbReference type="Pfam" id="PF04548">
    <property type="entry name" value="AIG1"/>
    <property type="match status" value="1"/>
</dbReference>
<evidence type="ECO:0000313" key="5">
    <source>
        <dbReference type="EMBL" id="CAG2230295.1"/>
    </source>
</evidence>
<sequence length="200" mass="21722">MVLVGRTGSGISASGNSLLKHVCFHSDSSASSVTKTCCIETTERDGKIVKVVDTPGLFGNIMTVDEIKREILNCFALLSPGPHAIVYVLRIGRFTNEEIQGVQRFYTYLIAEDERTCVENKHDKTICIPPYFKQIAGGSVVLATGMACFGISPTLLPFVGAGIVGIGVSKYYNGLSKPNDELRIVLEEIKEDSRIQCTIS</sequence>
<evidence type="ECO:0000256" key="1">
    <source>
        <dbReference type="ARBA" id="ARBA00008535"/>
    </source>
</evidence>
<evidence type="ECO:0000259" key="4">
    <source>
        <dbReference type="PROSITE" id="PS51720"/>
    </source>
</evidence>
<dbReference type="Gene3D" id="3.40.50.300">
    <property type="entry name" value="P-loop containing nucleotide triphosphate hydrolases"/>
    <property type="match status" value="1"/>
</dbReference>
<dbReference type="PANTHER" id="PTHR10903">
    <property type="entry name" value="GTPASE, IMAP FAMILY MEMBER-RELATED"/>
    <property type="match status" value="1"/>
</dbReference>
<dbReference type="PANTHER" id="PTHR10903:SF170">
    <property type="entry name" value="GTPASE IMAP FAMILY MEMBER 7"/>
    <property type="match status" value="1"/>
</dbReference>
<accession>A0A8S3TKD2</accession>